<evidence type="ECO:0008006" key="3">
    <source>
        <dbReference type="Google" id="ProtNLM"/>
    </source>
</evidence>
<organism evidence="1 2">
    <name type="scientific">Psychrobacillus mangrovi</name>
    <dbReference type="NCBI Taxonomy" id="3117745"/>
    <lineage>
        <taxon>Bacteria</taxon>
        <taxon>Bacillati</taxon>
        <taxon>Bacillota</taxon>
        <taxon>Bacilli</taxon>
        <taxon>Bacillales</taxon>
        <taxon>Bacillaceae</taxon>
        <taxon>Psychrobacillus</taxon>
    </lineage>
</organism>
<dbReference type="RefSeq" id="WP_336498514.1">
    <property type="nucleotide sequence ID" value="NZ_JBAWSY010000013.1"/>
</dbReference>
<evidence type="ECO:0000313" key="2">
    <source>
        <dbReference type="Proteomes" id="UP001364890"/>
    </source>
</evidence>
<sequence length="136" mass="15484">MKKLIFSMIIVMNIAGCIPEPSNTTTYSQAQGKVIVENKDYSMRIKDFEWKEADFKTRKISESSVYELADQFNTLEVKKGDKLKIEIEQNPSSIIVDQWKEDGTIVAVESKGNEISLPTETDIIFMKLSLNGIKEE</sequence>
<comment type="caution">
    <text evidence="1">The sequence shown here is derived from an EMBL/GenBank/DDBJ whole genome shotgun (WGS) entry which is preliminary data.</text>
</comment>
<dbReference type="Proteomes" id="UP001364890">
    <property type="component" value="Unassembled WGS sequence"/>
</dbReference>
<name>A0ABU8F7F8_9BACI</name>
<proteinExistence type="predicted"/>
<reference evidence="1 2" key="1">
    <citation type="submission" date="2024-01" db="EMBL/GenBank/DDBJ databases">
        <title>Seven novel Bacillus-like species.</title>
        <authorList>
            <person name="Liu G."/>
        </authorList>
    </citation>
    <scope>NUCLEOTIDE SEQUENCE [LARGE SCALE GENOMIC DNA]</scope>
    <source>
        <strain evidence="1 2">FJAT-51614</strain>
    </source>
</reference>
<keyword evidence="2" id="KW-1185">Reference proteome</keyword>
<evidence type="ECO:0000313" key="1">
    <source>
        <dbReference type="EMBL" id="MEI4770946.1"/>
    </source>
</evidence>
<protein>
    <recommendedName>
        <fullName evidence="3">DUF3221 domain-containing protein</fullName>
    </recommendedName>
</protein>
<dbReference type="EMBL" id="JBAWSY010000013">
    <property type="protein sequence ID" value="MEI4770946.1"/>
    <property type="molecule type" value="Genomic_DNA"/>
</dbReference>
<gene>
    <name evidence="1" type="ORF">WAX74_15090</name>
</gene>
<accession>A0ABU8F7F8</accession>